<evidence type="ECO:0000313" key="1">
    <source>
        <dbReference type="EMBL" id="MCI72408.1"/>
    </source>
</evidence>
<evidence type="ECO:0000313" key="2">
    <source>
        <dbReference type="Proteomes" id="UP000265520"/>
    </source>
</evidence>
<keyword evidence="2" id="KW-1185">Reference proteome</keyword>
<dbReference type="AlphaFoldDB" id="A0A392UHJ7"/>
<comment type="caution">
    <text evidence="1">The sequence shown here is derived from an EMBL/GenBank/DDBJ whole genome shotgun (WGS) entry which is preliminary data.</text>
</comment>
<proteinExistence type="predicted"/>
<reference evidence="1 2" key="1">
    <citation type="journal article" date="2018" name="Front. Plant Sci.">
        <title>Red Clover (Trifolium pratense) and Zigzag Clover (T. medium) - A Picture of Genomic Similarities and Differences.</title>
        <authorList>
            <person name="Dluhosova J."/>
            <person name="Istvanek J."/>
            <person name="Nedelnik J."/>
            <person name="Repkova J."/>
        </authorList>
    </citation>
    <scope>NUCLEOTIDE SEQUENCE [LARGE SCALE GENOMIC DNA]</scope>
    <source>
        <strain evidence="2">cv. 10/8</strain>
        <tissue evidence="1">Leaf</tissue>
    </source>
</reference>
<protein>
    <submittedName>
        <fullName evidence="1">Uncharacterized protein</fullName>
    </submittedName>
</protein>
<dbReference type="EMBL" id="LXQA010817458">
    <property type="protein sequence ID" value="MCI72408.1"/>
    <property type="molecule type" value="Genomic_DNA"/>
</dbReference>
<sequence length="63" mass="7444">MPMAPKRARTTTSSSSSQNYVRFLDEAKEDHYELIRRKGVVQERSIDFPSIHTYPWMRQITEA</sequence>
<name>A0A392UHJ7_9FABA</name>
<dbReference type="Proteomes" id="UP000265520">
    <property type="component" value="Unassembled WGS sequence"/>
</dbReference>
<accession>A0A392UHJ7</accession>
<feature type="non-terminal residue" evidence="1">
    <location>
        <position position="63"/>
    </location>
</feature>
<organism evidence="1 2">
    <name type="scientific">Trifolium medium</name>
    <dbReference type="NCBI Taxonomy" id="97028"/>
    <lineage>
        <taxon>Eukaryota</taxon>
        <taxon>Viridiplantae</taxon>
        <taxon>Streptophyta</taxon>
        <taxon>Embryophyta</taxon>
        <taxon>Tracheophyta</taxon>
        <taxon>Spermatophyta</taxon>
        <taxon>Magnoliopsida</taxon>
        <taxon>eudicotyledons</taxon>
        <taxon>Gunneridae</taxon>
        <taxon>Pentapetalae</taxon>
        <taxon>rosids</taxon>
        <taxon>fabids</taxon>
        <taxon>Fabales</taxon>
        <taxon>Fabaceae</taxon>
        <taxon>Papilionoideae</taxon>
        <taxon>50 kb inversion clade</taxon>
        <taxon>NPAAA clade</taxon>
        <taxon>Hologalegina</taxon>
        <taxon>IRL clade</taxon>
        <taxon>Trifolieae</taxon>
        <taxon>Trifolium</taxon>
    </lineage>
</organism>